<keyword evidence="9 20" id="KW-1133">Transmembrane helix</keyword>
<keyword evidence="12" id="KW-0325">Glycoprotein</keyword>
<evidence type="ECO:0000256" key="6">
    <source>
        <dbReference type="ARBA" id="ARBA00022692"/>
    </source>
</evidence>
<keyword evidence="11 20" id="KW-0472">Membrane</keyword>
<keyword evidence="13" id="KW-0966">Cell projection</keyword>
<keyword evidence="8" id="KW-0967">Endosome</keyword>
<dbReference type="GO" id="GO:0005765">
    <property type="term" value="C:lysosomal membrane"/>
    <property type="evidence" value="ECO:0007669"/>
    <property type="project" value="TreeGrafter"/>
</dbReference>
<evidence type="ECO:0000256" key="7">
    <source>
        <dbReference type="ARBA" id="ARBA00022729"/>
    </source>
</evidence>
<comment type="subcellular location">
    <subcellularLocation>
        <location evidence="4">Cell projection</location>
        <location evidence="4">Dendrite</location>
    </subcellularLocation>
    <subcellularLocation>
        <location evidence="17">Cell projection</location>
        <location evidence="17">Growth cone membrane</location>
        <topology evidence="17">Single-pass type I membrane protein</topology>
    </subcellularLocation>
    <subcellularLocation>
        <location evidence="15">Cytoplasmic vesicle</location>
        <location evidence="15">Secretory vesicle</location>
        <location evidence="15">Synaptic vesicle membrane</location>
        <topology evidence="15">Single-pass type I membrane protein</topology>
    </subcellularLocation>
    <subcellularLocation>
        <location evidence="2">Early endosome membrane</location>
        <topology evidence="2">Single-pass type I membrane protein</topology>
    </subcellularLocation>
    <subcellularLocation>
        <location evidence="1">Endoplasmic reticulum-Golgi intermediate compartment membrane</location>
        <topology evidence="1">Single-pass type I membrane protein</topology>
    </subcellularLocation>
    <subcellularLocation>
        <location evidence="3">Recycling endosome</location>
    </subcellularLocation>
</comment>
<protein>
    <recommendedName>
        <fullName evidence="18">Lysosome-associated membrane glycoprotein 5</fullName>
    </recommendedName>
    <alternativeName>
        <fullName evidence="19">Lysosome-associated membrane protein 5</fullName>
    </alternativeName>
</protein>
<dbReference type="Proteomes" id="UP000050791">
    <property type="component" value="Unassembled WGS sequence"/>
</dbReference>
<evidence type="ECO:0000256" key="1">
    <source>
        <dbReference type="ARBA" id="ARBA00004151"/>
    </source>
</evidence>
<evidence type="ECO:0000256" key="17">
    <source>
        <dbReference type="ARBA" id="ARBA00060492"/>
    </source>
</evidence>
<evidence type="ECO:0000256" key="13">
    <source>
        <dbReference type="ARBA" id="ARBA00023273"/>
    </source>
</evidence>
<accession>A0AA85B0V3</accession>
<dbReference type="GO" id="GO:0031902">
    <property type="term" value="C:late endosome membrane"/>
    <property type="evidence" value="ECO:0007669"/>
    <property type="project" value="TreeGrafter"/>
</dbReference>
<evidence type="ECO:0000256" key="5">
    <source>
        <dbReference type="ARBA" id="ARBA00009644"/>
    </source>
</evidence>
<evidence type="ECO:0000313" key="23">
    <source>
        <dbReference type="WBParaSite" id="SMTH1_22520.1"/>
    </source>
</evidence>
<evidence type="ECO:0000256" key="14">
    <source>
        <dbReference type="ARBA" id="ARBA00023329"/>
    </source>
</evidence>
<sequence length="291" mass="32039">MEAHYAKLLFCPELFESTNGNRDICTQSAVVTKICDSWAYSYCLLDMRSTLLCFIVCLSGSVALVRKEINEPATANPITFSVDGCLLLSAIMKIHISKSDAVKQSESVFTTYINSTNAKSINSSGACINSTSKEYNLLNLGWKPNGSEGNWNISFNFSETHPGYYGLTNVYLLYWLDKSGPHNASTNKSLFSCAIGTSFICLSEQTYELKDKSSNSTNVRLTFSEFQVEAFRNNDISNNTFTGPTSSCAADYVPTKVIPIVVGVLLVVMIAAALIAFIISSRRRQIGYEEI</sequence>
<evidence type="ECO:0000256" key="11">
    <source>
        <dbReference type="ARBA" id="ARBA00023136"/>
    </source>
</evidence>
<keyword evidence="6 20" id="KW-0812">Transmembrane</keyword>
<keyword evidence="14" id="KW-0968">Cytoplasmic vesicle</keyword>
<evidence type="ECO:0000256" key="8">
    <source>
        <dbReference type="ARBA" id="ARBA00022753"/>
    </source>
</evidence>
<proteinExistence type="inferred from homology"/>
<dbReference type="Gene3D" id="2.40.160.110">
    <property type="match status" value="1"/>
</dbReference>
<dbReference type="PANTHER" id="PTHR11506">
    <property type="entry name" value="LYSOSOME-ASSOCIATED MEMBRANE GLYCOPROTEIN"/>
    <property type="match status" value="1"/>
</dbReference>
<dbReference type="PANTHER" id="PTHR11506:SF35">
    <property type="entry name" value="LYSOSOME-ASSOCIATED MEMBRANE GLYCOPROTEIN 5"/>
    <property type="match status" value="1"/>
</dbReference>
<evidence type="ECO:0000256" key="20">
    <source>
        <dbReference type="SAM" id="Phobius"/>
    </source>
</evidence>
<evidence type="ECO:0000256" key="3">
    <source>
        <dbReference type="ARBA" id="ARBA00004172"/>
    </source>
</evidence>
<keyword evidence="10" id="KW-0770">Synapse</keyword>
<evidence type="ECO:0000256" key="19">
    <source>
        <dbReference type="ARBA" id="ARBA00076257"/>
    </source>
</evidence>
<evidence type="ECO:0000256" key="12">
    <source>
        <dbReference type="ARBA" id="ARBA00023180"/>
    </source>
</evidence>
<dbReference type="GO" id="GO:0005886">
    <property type="term" value="C:plasma membrane"/>
    <property type="evidence" value="ECO:0007669"/>
    <property type="project" value="UniProtKB-SubCell"/>
</dbReference>
<evidence type="ECO:0000313" key="22">
    <source>
        <dbReference type="Proteomes" id="UP000050791"/>
    </source>
</evidence>
<evidence type="ECO:0000256" key="16">
    <source>
        <dbReference type="ARBA" id="ARBA00053950"/>
    </source>
</evidence>
<dbReference type="GO" id="GO:0072594">
    <property type="term" value="P:establishment of protein localization to organelle"/>
    <property type="evidence" value="ECO:0007669"/>
    <property type="project" value="TreeGrafter"/>
</dbReference>
<keyword evidence="7" id="KW-0732">Signal</keyword>
<evidence type="ECO:0000256" key="4">
    <source>
        <dbReference type="ARBA" id="ARBA00004279"/>
    </source>
</evidence>
<comment type="similarity">
    <text evidence="5">Belongs to the LAMP family.</text>
</comment>
<evidence type="ECO:0000256" key="9">
    <source>
        <dbReference type="ARBA" id="ARBA00022989"/>
    </source>
</evidence>
<name>A0AA85B0V3_9TREM</name>
<dbReference type="Pfam" id="PF01299">
    <property type="entry name" value="Lamp2-like_luminal"/>
    <property type="match status" value="1"/>
</dbReference>
<feature type="domain" description="Lysosome-associated membrane glycoprotein 2-like luminal" evidence="21">
    <location>
        <begin position="84"/>
        <end position="231"/>
    </location>
</feature>
<evidence type="ECO:0000256" key="18">
    <source>
        <dbReference type="ARBA" id="ARBA00074379"/>
    </source>
</evidence>
<organism evidence="22 23">
    <name type="scientific">Schistosoma mattheei</name>
    <dbReference type="NCBI Taxonomy" id="31246"/>
    <lineage>
        <taxon>Eukaryota</taxon>
        <taxon>Metazoa</taxon>
        <taxon>Spiralia</taxon>
        <taxon>Lophotrochozoa</taxon>
        <taxon>Platyhelminthes</taxon>
        <taxon>Trematoda</taxon>
        <taxon>Digenea</taxon>
        <taxon>Strigeidida</taxon>
        <taxon>Schistosomatoidea</taxon>
        <taxon>Schistosomatidae</taxon>
        <taxon>Schistosoma</taxon>
    </lineage>
</organism>
<feature type="transmembrane region" description="Helical" evidence="20">
    <location>
        <begin position="257"/>
        <end position="279"/>
    </location>
</feature>
<dbReference type="InterPro" id="IPR048528">
    <property type="entry name" value="Lamp2-like_luminal"/>
</dbReference>
<evidence type="ECO:0000256" key="10">
    <source>
        <dbReference type="ARBA" id="ARBA00023018"/>
    </source>
</evidence>
<dbReference type="WBParaSite" id="SMTH1_22520.1">
    <property type="protein sequence ID" value="SMTH1_22520.1"/>
    <property type="gene ID" value="SMTH1_22520"/>
</dbReference>
<evidence type="ECO:0000256" key="15">
    <source>
        <dbReference type="ARBA" id="ARBA00029428"/>
    </source>
</evidence>
<reference evidence="23" key="1">
    <citation type="submission" date="2023-11" db="UniProtKB">
        <authorList>
            <consortium name="WormBaseParasite"/>
        </authorList>
    </citation>
    <scope>IDENTIFICATION</scope>
</reference>
<dbReference type="InterPro" id="IPR002000">
    <property type="entry name" value="Lysosome-assoc_membr_glycop"/>
</dbReference>
<evidence type="ECO:0000259" key="21">
    <source>
        <dbReference type="Pfam" id="PF01299"/>
    </source>
</evidence>
<evidence type="ECO:0000256" key="2">
    <source>
        <dbReference type="ARBA" id="ARBA00004158"/>
    </source>
</evidence>
<dbReference type="AlphaFoldDB" id="A0AA85B0V3"/>
<comment type="function">
    <text evidence="16">Plays a role in short-term synaptic plasticity in a subset of GABAergic neurons in the brain.</text>
</comment>